<accession>A0A9P1VX46</accession>
<proteinExistence type="predicted"/>
<dbReference type="Proteomes" id="UP000045039">
    <property type="component" value="Unassembled WGS sequence"/>
</dbReference>
<comment type="caution">
    <text evidence="1">The sequence shown here is derived from an EMBL/GenBank/DDBJ whole genome shotgun (WGS) entry which is preliminary data.</text>
</comment>
<evidence type="ECO:0000313" key="2">
    <source>
        <dbReference type="Proteomes" id="UP000045039"/>
    </source>
</evidence>
<organism evidence="1 2">
    <name type="scientific">Pseudomonas aeruginosa</name>
    <dbReference type="NCBI Taxonomy" id="287"/>
    <lineage>
        <taxon>Bacteria</taxon>
        <taxon>Pseudomonadati</taxon>
        <taxon>Pseudomonadota</taxon>
        <taxon>Gammaproteobacteria</taxon>
        <taxon>Pseudomonadales</taxon>
        <taxon>Pseudomonadaceae</taxon>
        <taxon>Pseudomonas</taxon>
    </lineage>
</organism>
<dbReference type="RefSeq" id="WP_227274817.1">
    <property type="nucleotide sequence ID" value="NZ_CAADKL010000955.1"/>
</dbReference>
<evidence type="ECO:0000313" key="1">
    <source>
        <dbReference type="EMBL" id="CRO26215.1"/>
    </source>
</evidence>
<dbReference type="EMBL" id="CVVU01000055">
    <property type="protein sequence ID" value="CRO26215.1"/>
    <property type="molecule type" value="Genomic_DNA"/>
</dbReference>
<gene>
    <name evidence="1" type="ORF">PAERUG_P19_London_7_VIM_2_05_10_01194</name>
</gene>
<sequence length="815" mass="91608">MKNNERILSLAKEAEQSGRAVKYILDLMDAHPDLIDLPRISMGLIKALNASEVEPKFSFDGIDKAVLLSTCKWIASLGAQPNIEALFGKSFWLGNPPPIRNPVLNQGVKKFGFPYAAIWHAPRDSENEQDYYRLLAQLLSVFQRRNTDRLQSQRYAVFLDLRRLCDLKQIDIPDQLKIWGETDAFVRACRIFHPQENESESSKALKSICRLVAYCSGDEPKVRSGGGGHHGPRPRLTGPELSHFIADNPLGFALADPDDPDQLPGYYSILWEPTGSVDGELAPEELSSETEIWLLDDDGCERPYVADLLSQQAIEAHIVRSRQYVPFSYNQFTLSELRDLLFGASDLFYACRQELGHTQDTSGLRRRMEAILMIHVCLWLGQPAAQILEMTVADSTAEDSDGLILISGAPAQFSMIVRRPELVGDDRWQATAGIRRAALRILLPDLAGSSAMVDALREAFPPSSSLVFTCQANELEGEVKAVLHQLGGGDRRFTLNKLQSYLFHQLVSDTHDVAAASMLSGVTMPSAQTPRYYLQLDADYLRQIYVDSLERVLQQVYACAGLAYEPIEFKQTQQGGLGATHCLLPETIEGNVSAMAEVLRKKPMGRLSEMLVWHNCYTLWTVQMFMLVTGCRAIRNPLLFIDEFDADLGMGALSDKDSGDRHMSRLICMPPMLRRQIAHYFLHCAAISQELTGYLPQDDGGGRWSRGFFLRITPTGWRRDEITPSRIYRQMKLVPGYTTHRINGYRKFLRTELTERGCPAEPLAAFMGHWLRGEEPLDAYSSFCPATYARTIDEWITPLLKELGWSALASSWVTE</sequence>
<name>A0A9P1VX46_PSEAI</name>
<dbReference type="AlphaFoldDB" id="A0A9P1VX46"/>
<reference evidence="2" key="1">
    <citation type="submission" date="2015-06" db="EMBL/GenBank/DDBJ databases">
        <authorList>
            <person name="Radhakrishnan Rajesh"/>
            <person name="Underwood Anthony"/>
            <person name="Al-Shahib Ali"/>
        </authorList>
    </citation>
    <scope>NUCLEOTIDE SEQUENCE [LARGE SCALE GENOMIC DNA]</scope>
    <source>
        <strain evidence="2">P19_London_7_VIM_2_05_10</strain>
    </source>
</reference>
<protein>
    <submittedName>
        <fullName evidence="1">Uncharacterized protein</fullName>
    </submittedName>
</protein>